<feature type="active site" description="Proton donor/acceptor" evidence="9">
    <location>
        <position position="184"/>
    </location>
</feature>
<keyword evidence="12" id="KW-1185">Reference proteome</keyword>
<evidence type="ECO:0000256" key="8">
    <source>
        <dbReference type="ARBA" id="ARBA00023316"/>
    </source>
</evidence>
<dbReference type="PIRSF" id="PIRSF026671">
    <property type="entry name" value="AA_dipeptidase"/>
    <property type="match status" value="1"/>
</dbReference>
<keyword evidence="2 9" id="KW-0645">Protease</keyword>
<dbReference type="SUPFAM" id="SSF55166">
    <property type="entry name" value="Hedgehog/DD-peptidase"/>
    <property type="match status" value="1"/>
</dbReference>
<keyword evidence="6 9" id="KW-0224">Dipeptidase</keyword>
<evidence type="ECO:0000256" key="5">
    <source>
        <dbReference type="ARBA" id="ARBA00022833"/>
    </source>
</evidence>
<feature type="site" description="Transition state stabilizer" evidence="9">
    <location>
        <position position="83"/>
    </location>
</feature>
<evidence type="ECO:0000256" key="9">
    <source>
        <dbReference type="HAMAP-Rule" id="MF_01924"/>
    </source>
</evidence>
<dbReference type="Proteomes" id="UP000650424">
    <property type="component" value="Unassembled WGS sequence"/>
</dbReference>
<gene>
    <name evidence="9" type="primary">ddpX</name>
    <name evidence="11" type="ORF">H8L32_15420</name>
</gene>
<organism evidence="11 12">
    <name type="scientific">Undibacterium hunanense</name>
    <dbReference type="NCBI Taxonomy" id="2762292"/>
    <lineage>
        <taxon>Bacteria</taxon>
        <taxon>Pseudomonadati</taxon>
        <taxon>Pseudomonadota</taxon>
        <taxon>Betaproteobacteria</taxon>
        <taxon>Burkholderiales</taxon>
        <taxon>Oxalobacteraceae</taxon>
        <taxon>Undibacterium</taxon>
    </lineage>
</organism>
<evidence type="ECO:0000256" key="2">
    <source>
        <dbReference type="ARBA" id="ARBA00022670"/>
    </source>
</evidence>
<evidence type="ECO:0000256" key="4">
    <source>
        <dbReference type="ARBA" id="ARBA00022801"/>
    </source>
</evidence>
<dbReference type="EMBL" id="JACOGF010000007">
    <property type="protein sequence ID" value="MBC3918879.1"/>
    <property type="molecule type" value="Genomic_DNA"/>
</dbReference>
<evidence type="ECO:0000256" key="10">
    <source>
        <dbReference type="PIRNR" id="PIRNR026671"/>
    </source>
</evidence>
<keyword evidence="4 9" id="KW-0378">Hydrolase</keyword>
<evidence type="ECO:0000313" key="11">
    <source>
        <dbReference type="EMBL" id="MBC3918879.1"/>
    </source>
</evidence>
<feature type="binding site" evidence="9">
    <location>
        <position position="120"/>
    </location>
    <ligand>
        <name>Zn(2+)</name>
        <dbReference type="ChEBI" id="CHEBI:29105"/>
        <note>catalytic</note>
    </ligand>
</feature>
<name>A0ABR6ZST8_9BURK</name>
<keyword evidence="7 9" id="KW-0482">Metalloprotease</keyword>
<accession>A0ABR6ZST8</accession>
<protein>
    <recommendedName>
        <fullName evidence="9 10">D-alanyl-D-alanine dipeptidase</fullName>
        <shortName evidence="9 10">D-Ala-D-Ala dipeptidase</shortName>
        <ecNumber evidence="9 10">3.4.13.22</ecNumber>
    </recommendedName>
</protein>
<keyword evidence="8 10" id="KW-0961">Cell wall biogenesis/degradation</keyword>
<comment type="catalytic activity">
    <reaction evidence="1 9 10">
        <text>D-alanyl-D-alanine + H2O = 2 D-alanine</text>
        <dbReference type="Rhea" id="RHEA:20661"/>
        <dbReference type="ChEBI" id="CHEBI:15377"/>
        <dbReference type="ChEBI" id="CHEBI:57416"/>
        <dbReference type="ChEBI" id="CHEBI:57822"/>
        <dbReference type="EC" id="3.4.13.22"/>
    </reaction>
</comment>
<comment type="function">
    <text evidence="9 10">Catalyzes hydrolysis of the D-alanyl-D-alanine dipeptide.</text>
</comment>
<evidence type="ECO:0000313" key="12">
    <source>
        <dbReference type="Proteomes" id="UP000650424"/>
    </source>
</evidence>
<dbReference type="Pfam" id="PF01427">
    <property type="entry name" value="Peptidase_M15"/>
    <property type="match status" value="1"/>
</dbReference>
<feature type="binding site" evidence="9">
    <location>
        <position position="187"/>
    </location>
    <ligand>
        <name>Zn(2+)</name>
        <dbReference type="ChEBI" id="CHEBI:29105"/>
        <note>catalytic</note>
    </ligand>
</feature>
<proteinExistence type="inferred from homology"/>
<evidence type="ECO:0000256" key="7">
    <source>
        <dbReference type="ARBA" id="ARBA00023049"/>
    </source>
</evidence>
<dbReference type="EC" id="3.4.13.22" evidence="9 10"/>
<evidence type="ECO:0000256" key="3">
    <source>
        <dbReference type="ARBA" id="ARBA00022723"/>
    </source>
</evidence>
<evidence type="ECO:0000256" key="6">
    <source>
        <dbReference type="ARBA" id="ARBA00022997"/>
    </source>
</evidence>
<comment type="similarity">
    <text evidence="9 10">Belongs to the peptidase M15D family.</text>
</comment>
<keyword evidence="3 9" id="KW-0479">Metal-binding</keyword>
<comment type="cofactor">
    <cofactor evidence="9">
        <name>Zn(2+)</name>
        <dbReference type="ChEBI" id="CHEBI:29105"/>
    </cofactor>
    <text evidence="9">Binds 1 zinc ion per subunit.</text>
</comment>
<dbReference type="PANTHER" id="PTHR43126">
    <property type="entry name" value="D-ALANYL-D-ALANINE DIPEPTIDASE"/>
    <property type="match status" value="1"/>
</dbReference>
<dbReference type="CDD" id="cd14840">
    <property type="entry name" value="D-Ala-D-Ala_dipeptidase_Aad"/>
    <property type="match status" value="1"/>
</dbReference>
<comment type="caution">
    <text evidence="11">The sequence shown here is derived from an EMBL/GenBank/DDBJ whole genome shotgun (WGS) entry which is preliminary data.</text>
</comment>
<reference evidence="11 12" key="1">
    <citation type="submission" date="2020-08" db="EMBL/GenBank/DDBJ databases">
        <title>Novel species isolated from subtropical streams in China.</title>
        <authorList>
            <person name="Lu H."/>
        </authorList>
    </citation>
    <scope>NUCLEOTIDE SEQUENCE [LARGE SCALE GENOMIC DNA]</scope>
    <source>
        <strain evidence="11 12">CY18W</strain>
    </source>
</reference>
<dbReference type="InterPro" id="IPR009045">
    <property type="entry name" value="Zn_M74/Hedgehog-like"/>
</dbReference>
<evidence type="ECO:0000256" key="1">
    <source>
        <dbReference type="ARBA" id="ARBA00001362"/>
    </source>
</evidence>
<dbReference type="InterPro" id="IPR000755">
    <property type="entry name" value="A_A_dipeptidase"/>
</dbReference>
<keyword evidence="5 9" id="KW-0862">Zinc</keyword>
<dbReference type="HAMAP" id="MF_01924">
    <property type="entry name" value="A_A_dipeptidase"/>
    <property type="match status" value="1"/>
</dbReference>
<dbReference type="Gene3D" id="3.30.1380.10">
    <property type="match status" value="1"/>
</dbReference>
<feature type="binding site" evidence="9">
    <location>
        <position position="113"/>
    </location>
    <ligand>
        <name>Zn(2+)</name>
        <dbReference type="ChEBI" id="CHEBI:29105"/>
        <note>catalytic</note>
    </ligand>
</feature>
<sequence length="204" mass="23499">MYGAFVRCEIIADHPDFCRLDTVDGVVIDLRYVGDDNFVGRDLYGDLDCRWLHREAAQALQSAVNWLREHYPAYRILVLDALRPHRIQEMLWQHLDGTPLRMYVADPARGSIHSFGMAVDVTLIDADGKELDMGSGFDAMEEKSHPVLEQKMLAEGQLSQIHLDQRNILRQAMFHGGYRGINSEWWHFNCGDPVVVRQTYLRID</sequence>